<organism evidence="1">
    <name type="scientific">Hydrogenobacter sp</name>
    <dbReference type="NCBI Taxonomy" id="2152829"/>
    <lineage>
        <taxon>Bacteria</taxon>
        <taxon>Pseudomonadati</taxon>
        <taxon>Aquificota</taxon>
        <taxon>Aquificia</taxon>
        <taxon>Aquificales</taxon>
        <taxon>Aquificaceae</taxon>
        <taxon>Hydrogenobacter</taxon>
    </lineage>
</organism>
<reference evidence="1" key="1">
    <citation type="journal article" date="2020" name="mSystems">
        <title>Genome- and Community-Level Interaction Insights into Carbon Utilization and Element Cycling Functions of Hydrothermarchaeota in Hydrothermal Sediment.</title>
        <authorList>
            <person name="Zhou Z."/>
            <person name="Liu Y."/>
            <person name="Xu W."/>
            <person name="Pan J."/>
            <person name="Luo Z.H."/>
            <person name="Li M."/>
        </authorList>
    </citation>
    <scope>NUCLEOTIDE SEQUENCE [LARGE SCALE GENOMIC DNA]</scope>
    <source>
        <strain evidence="1">SpSt-132</strain>
    </source>
</reference>
<proteinExistence type="predicted"/>
<comment type="caution">
    <text evidence="1">The sequence shown here is derived from an EMBL/GenBank/DDBJ whole genome shotgun (WGS) entry which is preliminary data.</text>
</comment>
<protein>
    <submittedName>
        <fullName evidence="1">Uncharacterized protein</fullName>
    </submittedName>
</protein>
<dbReference type="EMBL" id="DSFP01000049">
    <property type="protein sequence ID" value="HEW46118.1"/>
    <property type="molecule type" value="Genomic_DNA"/>
</dbReference>
<gene>
    <name evidence="1" type="ORF">ENO47_05555</name>
</gene>
<accession>A0A7C2V3Q9</accession>
<evidence type="ECO:0000313" key="1">
    <source>
        <dbReference type="EMBL" id="HEW46118.1"/>
    </source>
</evidence>
<name>A0A7C2V3Q9_9AQUI</name>
<sequence>MSEGKRLAEISEVREKEDGVIVQVVEESVSIAQVEEIVENCKTGRCDCMTESTKQKVEFIQVKLVDNKPAIEIKGKVSKEEIEEALSRSKKIIK</sequence>
<dbReference type="AlphaFoldDB" id="A0A7C2V3Q9"/>